<dbReference type="PANTHER" id="PTHR33653:SF1">
    <property type="entry name" value="RIBONUCLEASE VAPC2"/>
    <property type="match status" value="1"/>
</dbReference>
<evidence type="ECO:0000256" key="7">
    <source>
        <dbReference type="ARBA" id="ARBA00038093"/>
    </source>
</evidence>
<comment type="caution">
    <text evidence="9">The sequence shown here is derived from an EMBL/GenBank/DDBJ whole genome shotgun (WGS) entry which is preliminary data.</text>
</comment>
<gene>
    <name evidence="9" type="ORF">CDQ92_12280</name>
</gene>
<keyword evidence="4" id="KW-0479">Metal-binding</keyword>
<accession>A0A246JRB9</accession>
<evidence type="ECO:0000256" key="1">
    <source>
        <dbReference type="ARBA" id="ARBA00001946"/>
    </source>
</evidence>
<name>A0A246JRB9_9SPHN</name>
<dbReference type="PANTHER" id="PTHR33653">
    <property type="entry name" value="RIBONUCLEASE VAPC2"/>
    <property type="match status" value="1"/>
</dbReference>
<keyword evidence="5" id="KW-0378">Hydrolase</keyword>
<evidence type="ECO:0000256" key="2">
    <source>
        <dbReference type="ARBA" id="ARBA00022649"/>
    </source>
</evidence>
<dbReference type="GO" id="GO:0016787">
    <property type="term" value="F:hydrolase activity"/>
    <property type="evidence" value="ECO:0007669"/>
    <property type="project" value="UniProtKB-KW"/>
</dbReference>
<comment type="similarity">
    <text evidence="7">Belongs to the PINc/VapC protein family.</text>
</comment>
<keyword evidence="6" id="KW-0460">Magnesium</keyword>
<evidence type="ECO:0000256" key="6">
    <source>
        <dbReference type="ARBA" id="ARBA00022842"/>
    </source>
</evidence>
<dbReference type="SUPFAM" id="SSF88723">
    <property type="entry name" value="PIN domain-like"/>
    <property type="match status" value="1"/>
</dbReference>
<evidence type="ECO:0000313" key="9">
    <source>
        <dbReference type="EMBL" id="OWQ95581.1"/>
    </source>
</evidence>
<dbReference type="RefSeq" id="WP_088441704.1">
    <property type="nucleotide sequence ID" value="NZ_BMMC01000002.1"/>
</dbReference>
<evidence type="ECO:0000256" key="3">
    <source>
        <dbReference type="ARBA" id="ARBA00022722"/>
    </source>
</evidence>
<dbReference type="InterPro" id="IPR029060">
    <property type="entry name" value="PIN-like_dom_sf"/>
</dbReference>
<evidence type="ECO:0000256" key="5">
    <source>
        <dbReference type="ARBA" id="ARBA00022801"/>
    </source>
</evidence>
<dbReference type="GO" id="GO:0004518">
    <property type="term" value="F:nuclease activity"/>
    <property type="evidence" value="ECO:0007669"/>
    <property type="project" value="UniProtKB-KW"/>
</dbReference>
<dbReference type="OrthoDB" id="532510at2"/>
<dbReference type="Proteomes" id="UP000197361">
    <property type="component" value="Unassembled WGS sequence"/>
</dbReference>
<proteinExistence type="inferred from homology"/>
<feature type="domain" description="PIN" evidence="8">
    <location>
        <begin position="6"/>
        <end position="111"/>
    </location>
</feature>
<evidence type="ECO:0000259" key="8">
    <source>
        <dbReference type="Pfam" id="PF01850"/>
    </source>
</evidence>
<dbReference type="Pfam" id="PF01850">
    <property type="entry name" value="PIN"/>
    <property type="match status" value="1"/>
</dbReference>
<dbReference type="AlphaFoldDB" id="A0A246JRB9"/>
<evidence type="ECO:0000256" key="4">
    <source>
        <dbReference type="ARBA" id="ARBA00022723"/>
    </source>
</evidence>
<dbReference type="InterPro" id="IPR050556">
    <property type="entry name" value="Type_II_TA_system_RNase"/>
</dbReference>
<comment type="cofactor">
    <cofactor evidence="1">
        <name>Mg(2+)</name>
        <dbReference type="ChEBI" id="CHEBI:18420"/>
    </cofactor>
</comment>
<dbReference type="Gene3D" id="3.40.50.1010">
    <property type="entry name" value="5'-nuclease"/>
    <property type="match status" value="1"/>
</dbReference>
<organism evidence="9 10">
    <name type="scientific">Sphingopyxis bauzanensis</name>
    <dbReference type="NCBI Taxonomy" id="651663"/>
    <lineage>
        <taxon>Bacteria</taxon>
        <taxon>Pseudomonadati</taxon>
        <taxon>Pseudomonadota</taxon>
        <taxon>Alphaproteobacteria</taxon>
        <taxon>Sphingomonadales</taxon>
        <taxon>Sphingomonadaceae</taxon>
        <taxon>Sphingopyxis</taxon>
    </lineage>
</organism>
<evidence type="ECO:0000313" key="10">
    <source>
        <dbReference type="Proteomes" id="UP000197361"/>
    </source>
</evidence>
<keyword evidence="3" id="KW-0540">Nuclease</keyword>
<protein>
    <submittedName>
        <fullName evidence="9">VapC toxin family PIN domain ribonuclease</fullName>
    </submittedName>
</protein>
<sequence length="126" mass="14122">MSGYTFDVNIVIDALAGYPPARAEILRATRNGVRPWISRMAWIEVLSKGDERMVSEVMAFLTHFGLDEIDDEIAARAAALRRNRPRLKSPDAIILATAQTRGRVLITRNTKDFPANMPGIRVPYIL</sequence>
<keyword evidence="10" id="KW-1185">Reference proteome</keyword>
<dbReference type="EMBL" id="NISK01000003">
    <property type="protein sequence ID" value="OWQ95581.1"/>
    <property type="molecule type" value="Genomic_DNA"/>
</dbReference>
<reference evidence="9 10" key="1">
    <citation type="journal article" date="2010" name="Int. J. Syst. Evol. Microbiol.">
        <title>Sphingopyxis bauzanensis sp. nov., a psychrophilic bacterium isolated from soil.</title>
        <authorList>
            <person name="Zhang D.C."/>
            <person name="Liu H.C."/>
            <person name="Xin Y.H."/>
            <person name="Zhou Y.G."/>
            <person name="Schinner F."/>
            <person name="Margesin R."/>
        </authorList>
    </citation>
    <scope>NUCLEOTIDE SEQUENCE [LARGE SCALE GENOMIC DNA]</scope>
    <source>
        <strain evidence="9 10">DSM 22271</strain>
    </source>
</reference>
<keyword evidence="2" id="KW-1277">Toxin-antitoxin system</keyword>
<dbReference type="InterPro" id="IPR002716">
    <property type="entry name" value="PIN_dom"/>
</dbReference>
<dbReference type="GO" id="GO:0046872">
    <property type="term" value="F:metal ion binding"/>
    <property type="evidence" value="ECO:0007669"/>
    <property type="project" value="UniProtKB-KW"/>
</dbReference>